<gene>
    <name evidence="2" type="ORF">LEP1GSC059_0710</name>
    <name evidence="1" type="ORF">LEP1GSC059_2352</name>
    <name evidence="4" type="ORF">LEP1GSC059_3205</name>
    <name evidence="3" type="ORF">LEP1GSC059_3675</name>
</gene>
<dbReference type="EMBL" id="AKWY02000016">
    <property type="protein sequence ID" value="EQA72551.1"/>
    <property type="molecule type" value="Genomic_DNA"/>
</dbReference>
<evidence type="ECO:0000313" key="2">
    <source>
        <dbReference type="EMBL" id="EQA70296.1"/>
    </source>
</evidence>
<comment type="caution">
    <text evidence="1">The sequence shown here is derived from an EMBL/GenBank/DDBJ whole genome shotgun (WGS) entry which is preliminary data.</text>
</comment>
<dbReference type="Proteomes" id="UP000015442">
    <property type="component" value="Unassembled WGS sequence"/>
</dbReference>
<dbReference type="EMBL" id="AKWY02000018">
    <property type="protein sequence ID" value="EQA72305.1"/>
    <property type="molecule type" value="Genomic_DNA"/>
</dbReference>
<evidence type="ECO:0000313" key="3">
    <source>
        <dbReference type="EMBL" id="EQA72305.1"/>
    </source>
</evidence>
<evidence type="ECO:0000313" key="5">
    <source>
        <dbReference type="Proteomes" id="UP000015442"/>
    </source>
</evidence>
<proteinExistence type="predicted"/>
<dbReference type="RefSeq" id="WP_017213681.1">
    <property type="nucleotide sequence ID" value="NZ_AKWY02000016.1"/>
</dbReference>
<sequence length="185" mass="21113">MSTEPAIRERAFFLYAISGSGSSKNSVAKQIRSEYGTKTTAKTIDEWSKEKDRDGLTWDDKRNRLVARAEKQVEAIVENRMVEIQKRTKTIADLLYKKITEETPKLTSLDNAIYAYKAISELELTLPQKYGAQLNPSEIIGIVLKIFKRCEPVGRAISDHWEKNLALEIHQEIEAFKLSKVNQVP</sequence>
<dbReference type="GeneID" id="23204034"/>
<dbReference type="EMBL" id="AKWY02000034">
    <property type="protein sequence ID" value="EQA69830.1"/>
    <property type="molecule type" value="Genomic_DNA"/>
</dbReference>
<dbReference type="EMBL" id="AKWY02000031">
    <property type="protein sequence ID" value="EQA70296.1"/>
    <property type="molecule type" value="Genomic_DNA"/>
</dbReference>
<name>T0FJR3_9LEPT</name>
<protein>
    <submittedName>
        <fullName evidence="1">Uncharacterized protein</fullName>
    </submittedName>
</protein>
<organism evidence="1 5">
    <name type="scientific">Leptospira noguchii serovar Panama str. CZ214</name>
    <dbReference type="NCBI Taxonomy" id="1001595"/>
    <lineage>
        <taxon>Bacteria</taxon>
        <taxon>Pseudomonadati</taxon>
        <taxon>Spirochaetota</taxon>
        <taxon>Spirochaetia</taxon>
        <taxon>Leptospirales</taxon>
        <taxon>Leptospiraceae</taxon>
        <taxon>Leptospira</taxon>
    </lineage>
</organism>
<dbReference type="AlphaFoldDB" id="T0FJR3"/>
<accession>T0FJR3</accession>
<evidence type="ECO:0000313" key="4">
    <source>
        <dbReference type="EMBL" id="EQA72551.1"/>
    </source>
</evidence>
<evidence type="ECO:0000313" key="1">
    <source>
        <dbReference type="EMBL" id="EQA69830.1"/>
    </source>
</evidence>
<reference evidence="1 5" key="1">
    <citation type="submission" date="2013-05" db="EMBL/GenBank/DDBJ databases">
        <authorList>
            <person name="Harkins D.M."/>
            <person name="Durkin A.S."/>
            <person name="Brinkac L.M."/>
            <person name="Haft D.H."/>
            <person name="Selengut J.D."/>
            <person name="Sanka R."/>
            <person name="DePew J."/>
            <person name="Purushe J."/>
            <person name="Hartskeerl R.A."/>
            <person name="Ahmed A."/>
            <person name="van der Linden H."/>
            <person name="Goris M.G.A."/>
            <person name="Vinetz J.M."/>
            <person name="Sutton G.G."/>
            <person name="Nierman W.C."/>
            <person name="Fouts D.E."/>
        </authorList>
    </citation>
    <scope>NUCLEOTIDE SEQUENCE [LARGE SCALE GENOMIC DNA]</scope>
    <source>
        <strain evidence="1 5">CZ214</strain>
    </source>
</reference>